<keyword evidence="2" id="KW-1185">Reference proteome</keyword>
<dbReference type="SUPFAM" id="SSF81301">
    <property type="entry name" value="Nucleotidyltransferase"/>
    <property type="match status" value="1"/>
</dbReference>
<proteinExistence type="predicted"/>
<sequence>MTSTPTADDIHVAARTTVAALAAADITCCLVGSAACYQWGNTRVPNDVDILILSPGSSQSVEEIKARLASSDPATFSLSPPEGKPHATYRKLWCAVPPTGPNLAPDADLSTGKSVRCNIDICFPGPETVKLPPVPPALIASPRGLPVIPLLAALLHKVIAWRVHALAGRVDKQSNDVSDILRLLEVVATRGLDAILVDEGHGTWYPDWFARGAFEGIARFVEEFPESKRELKAVEVGLILEA</sequence>
<evidence type="ECO:0000313" key="1">
    <source>
        <dbReference type="EMBL" id="KAJ7201363.1"/>
    </source>
</evidence>
<name>A0AAD6Y9V9_9AGAR</name>
<protein>
    <submittedName>
        <fullName evidence="1">Uncharacterized protein</fullName>
    </submittedName>
</protein>
<dbReference type="EMBL" id="JARJCW010000059">
    <property type="protein sequence ID" value="KAJ7201363.1"/>
    <property type="molecule type" value="Genomic_DNA"/>
</dbReference>
<reference evidence="1" key="1">
    <citation type="submission" date="2023-03" db="EMBL/GenBank/DDBJ databases">
        <title>Massive genome expansion in bonnet fungi (Mycena s.s.) driven by repeated elements and novel gene families across ecological guilds.</title>
        <authorList>
            <consortium name="Lawrence Berkeley National Laboratory"/>
            <person name="Harder C.B."/>
            <person name="Miyauchi S."/>
            <person name="Viragh M."/>
            <person name="Kuo A."/>
            <person name="Thoen E."/>
            <person name="Andreopoulos B."/>
            <person name="Lu D."/>
            <person name="Skrede I."/>
            <person name="Drula E."/>
            <person name="Henrissat B."/>
            <person name="Morin E."/>
            <person name="Kohler A."/>
            <person name="Barry K."/>
            <person name="LaButti K."/>
            <person name="Morin E."/>
            <person name="Salamov A."/>
            <person name="Lipzen A."/>
            <person name="Mereny Z."/>
            <person name="Hegedus B."/>
            <person name="Baldrian P."/>
            <person name="Stursova M."/>
            <person name="Weitz H."/>
            <person name="Taylor A."/>
            <person name="Grigoriev I.V."/>
            <person name="Nagy L.G."/>
            <person name="Martin F."/>
            <person name="Kauserud H."/>
        </authorList>
    </citation>
    <scope>NUCLEOTIDE SEQUENCE</scope>
    <source>
        <strain evidence="1">9144</strain>
    </source>
</reference>
<dbReference type="Gene3D" id="3.30.460.40">
    <property type="match status" value="1"/>
</dbReference>
<evidence type="ECO:0000313" key="2">
    <source>
        <dbReference type="Proteomes" id="UP001219525"/>
    </source>
</evidence>
<dbReference type="InterPro" id="IPR043519">
    <property type="entry name" value="NT_sf"/>
</dbReference>
<organism evidence="1 2">
    <name type="scientific">Mycena pura</name>
    <dbReference type="NCBI Taxonomy" id="153505"/>
    <lineage>
        <taxon>Eukaryota</taxon>
        <taxon>Fungi</taxon>
        <taxon>Dikarya</taxon>
        <taxon>Basidiomycota</taxon>
        <taxon>Agaricomycotina</taxon>
        <taxon>Agaricomycetes</taxon>
        <taxon>Agaricomycetidae</taxon>
        <taxon>Agaricales</taxon>
        <taxon>Marasmiineae</taxon>
        <taxon>Mycenaceae</taxon>
        <taxon>Mycena</taxon>
    </lineage>
</organism>
<dbReference type="AlphaFoldDB" id="A0AAD6Y9V9"/>
<gene>
    <name evidence="1" type="ORF">GGX14DRAFT_465211</name>
</gene>
<comment type="caution">
    <text evidence="1">The sequence shown here is derived from an EMBL/GenBank/DDBJ whole genome shotgun (WGS) entry which is preliminary data.</text>
</comment>
<accession>A0AAD6Y9V9</accession>
<dbReference type="Proteomes" id="UP001219525">
    <property type="component" value="Unassembled WGS sequence"/>
</dbReference>